<proteinExistence type="predicted"/>
<feature type="domain" description="BFD-like [2Fe-2S]-binding" evidence="1">
    <location>
        <begin position="2"/>
        <end position="49"/>
    </location>
</feature>
<protein>
    <submittedName>
        <fullName evidence="2">Bacterioferritin-associated ferredoxin</fullName>
    </submittedName>
</protein>
<name>A0A852ZGY7_9ACTN</name>
<organism evidence="2 3">
    <name type="scientific">Actinopolymorpha rutila</name>
    <dbReference type="NCBI Taxonomy" id="446787"/>
    <lineage>
        <taxon>Bacteria</taxon>
        <taxon>Bacillati</taxon>
        <taxon>Actinomycetota</taxon>
        <taxon>Actinomycetes</taxon>
        <taxon>Propionibacteriales</taxon>
        <taxon>Actinopolymorphaceae</taxon>
        <taxon>Actinopolymorpha</taxon>
    </lineage>
</organism>
<dbReference type="AlphaFoldDB" id="A0A852ZGY7"/>
<sequence>MIVCHCVVVNDRAVVDAVRGGARTLAGVCRSTGAGRECGGCVFSIKRLLCEHQPDHALQEVDVAAS</sequence>
<accession>A0A852ZGY7</accession>
<dbReference type="Proteomes" id="UP000579605">
    <property type="component" value="Unassembled WGS sequence"/>
</dbReference>
<dbReference type="RefSeq" id="WP_179788597.1">
    <property type="nucleotide sequence ID" value="NZ_BAAARR010000020.1"/>
</dbReference>
<keyword evidence="3" id="KW-1185">Reference proteome</keyword>
<comment type="caution">
    <text evidence="2">The sequence shown here is derived from an EMBL/GenBank/DDBJ whole genome shotgun (WGS) entry which is preliminary data.</text>
</comment>
<evidence type="ECO:0000259" key="1">
    <source>
        <dbReference type="Pfam" id="PF04324"/>
    </source>
</evidence>
<dbReference type="InterPro" id="IPR041854">
    <property type="entry name" value="BFD-like_2Fe2S-bd_dom_sf"/>
</dbReference>
<dbReference type="InterPro" id="IPR007419">
    <property type="entry name" value="BFD-like_2Fe2S-bd_dom"/>
</dbReference>
<gene>
    <name evidence="2" type="ORF">F4554_003560</name>
</gene>
<evidence type="ECO:0000313" key="2">
    <source>
        <dbReference type="EMBL" id="NYH90922.1"/>
    </source>
</evidence>
<dbReference type="EMBL" id="JACBZH010000001">
    <property type="protein sequence ID" value="NYH90922.1"/>
    <property type="molecule type" value="Genomic_DNA"/>
</dbReference>
<dbReference type="Pfam" id="PF04324">
    <property type="entry name" value="Fer2_BFD"/>
    <property type="match status" value="1"/>
</dbReference>
<evidence type="ECO:0000313" key="3">
    <source>
        <dbReference type="Proteomes" id="UP000579605"/>
    </source>
</evidence>
<dbReference type="Gene3D" id="1.10.10.1100">
    <property type="entry name" value="BFD-like [2Fe-2S]-binding domain"/>
    <property type="match status" value="1"/>
</dbReference>
<reference evidence="2 3" key="1">
    <citation type="submission" date="2020-07" db="EMBL/GenBank/DDBJ databases">
        <title>Sequencing the genomes of 1000 actinobacteria strains.</title>
        <authorList>
            <person name="Klenk H.-P."/>
        </authorList>
    </citation>
    <scope>NUCLEOTIDE SEQUENCE [LARGE SCALE GENOMIC DNA]</scope>
    <source>
        <strain evidence="2 3">DSM 18448</strain>
    </source>
</reference>